<dbReference type="OrthoDB" id="2416294at2759"/>
<accession>A0A8H6X860</accession>
<dbReference type="InterPro" id="IPR036397">
    <property type="entry name" value="RNaseH_sf"/>
</dbReference>
<protein>
    <submittedName>
        <fullName evidence="1">Uncharacterized protein</fullName>
    </submittedName>
</protein>
<keyword evidence="2" id="KW-1185">Reference proteome</keyword>
<evidence type="ECO:0000313" key="2">
    <source>
        <dbReference type="Proteomes" id="UP000620124"/>
    </source>
</evidence>
<dbReference type="GO" id="GO:0003676">
    <property type="term" value="F:nucleic acid binding"/>
    <property type="evidence" value="ECO:0007669"/>
    <property type="project" value="InterPro"/>
</dbReference>
<evidence type="ECO:0000313" key="1">
    <source>
        <dbReference type="EMBL" id="KAF7336212.1"/>
    </source>
</evidence>
<proteinExistence type="predicted"/>
<dbReference type="Gene3D" id="3.30.420.10">
    <property type="entry name" value="Ribonuclease H-like superfamily/Ribonuclease H"/>
    <property type="match status" value="1"/>
</dbReference>
<dbReference type="EMBL" id="JACAZI010000023">
    <property type="protein sequence ID" value="KAF7336212.1"/>
    <property type="molecule type" value="Genomic_DNA"/>
</dbReference>
<dbReference type="Proteomes" id="UP000620124">
    <property type="component" value="Unassembled WGS sequence"/>
</dbReference>
<comment type="caution">
    <text evidence="1">The sequence shown here is derived from an EMBL/GenBank/DDBJ whole genome shotgun (WGS) entry which is preliminary data.</text>
</comment>
<gene>
    <name evidence="1" type="ORF">MVEN_02169000</name>
</gene>
<name>A0A8H6X860_9AGAR</name>
<organism evidence="1 2">
    <name type="scientific">Mycena venus</name>
    <dbReference type="NCBI Taxonomy" id="2733690"/>
    <lineage>
        <taxon>Eukaryota</taxon>
        <taxon>Fungi</taxon>
        <taxon>Dikarya</taxon>
        <taxon>Basidiomycota</taxon>
        <taxon>Agaricomycotina</taxon>
        <taxon>Agaricomycetes</taxon>
        <taxon>Agaricomycetidae</taxon>
        <taxon>Agaricales</taxon>
        <taxon>Marasmiineae</taxon>
        <taxon>Mycenaceae</taxon>
        <taxon>Mycena</taxon>
    </lineage>
</organism>
<reference evidence="1" key="1">
    <citation type="submission" date="2020-05" db="EMBL/GenBank/DDBJ databases">
        <title>Mycena genomes resolve the evolution of fungal bioluminescence.</title>
        <authorList>
            <person name="Tsai I.J."/>
        </authorList>
    </citation>
    <scope>NUCLEOTIDE SEQUENCE</scope>
    <source>
        <strain evidence="1">CCC161011</strain>
    </source>
</reference>
<dbReference type="AlphaFoldDB" id="A0A8H6X860"/>
<sequence>MKEKVHMQDGTMPDANSRGWQPFLMEHGLQKEAKLNAQCKGFKCAPGATSCCCHCVLYNQLDFKTKKSLLEKACKARGFHAMFRPKFHCKLNFLEQCWGTSKHIYCMNPVSSKEEDLKHNIIAGLDSISLNVMQKYVFIIILKINLVSNAFT</sequence>